<reference evidence="2 3" key="1">
    <citation type="submission" date="2020-02" db="EMBL/GenBank/DDBJ databases">
        <title>Genome sequence of the type strain CGMCC 1.15528 of Mesorhizobium zhangyense.</title>
        <authorList>
            <person name="Gao J."/>
            <person name="Sun J."/>
        </authorList>
    </citation>
    <scope>NUCLEOTIDE SEQUENCE [LARGE SCALE GENOMIC DNA]</scope>
    <source>
        <strain evidence="2 3">CGMCC 1.15528</strain>
    </source>
</reference>
<dbReference type="RefSeq" id="WP_165114262.1">
    <property type="nucleotide sequence ID" value="NZ_JAAKZG010000001.1"/>
</dbReference>
<feature type="region of interest" description="Disordered" evidence="1">
    <location>
        <begin position="21"/>
        <end position="53"/>
    </location>
</feature>
<evidence type="ECO:0000313" key="3">
    <source>
        <dbReference type="Proteomes" id="UP000481252"/>
    </source>
</evidence>
<evidence type="ECO:0000313" key="2">
    <source>
        <dbReference type="EMBL" id="NGN40098.1"/>
    </source>
</evidence>
<keyword evidence="3" id="KW-1185">Reference proteome</keyword>
<protein>
    <submittedName>
        <fullName evidence="2">Uncharacterized protein</fullName>
    </submittedName>
</protein>
<gene>
    <name evidence="2" type="ORF">G6N74_03370</name>
</gene>
<sequence>MNLTNIFGDVIRILTFQTMPLRSRHDRPSREEHPVELRYPERPARPARNDSLI</sequence>
<name>A0A7C9R5H3_9HYPH</name>
<proteinExistence type="predicted"/>
<dbReference type="EMBL" id="JAAKZG010000001">
    <property type="protein sequence ID" value="NGN40098.1"/>
    <property type="molecule type" value="Genomic_DNA"/>
</dbReference>
<organism evidence="2 3">
    <name type="scientific">Mesorhizobium zhangyense</name>
    <dbReference type="NCBI Taxonomy" id="1776730"/>
    <lineage>
        <taxon>Bacteria</taxon>
        <taxon>Pseudomonadati</taxon>
        <taxon>Pseudomonadota</taxon>
        <taxon>Alphaproteobacteria</taxon>
        <taxon>Hyphomicrobiales</taxon>
        <taxon>Phyllobacteriaceae</taxon>
        <taxon>Mesorhizobium</taxon>
    </lineage>
</organism>
<feature type="compositionally biased region" description="Basic and acidic residues" evidence="1">
    <location>
        <begin position="26"/>
        <end position="53"/>
    </location>
</feature>
<comment type="caution">
    <text evidence="2">The sequence shown here is derived from an EMBL/GenBank/DDBJ whole genome shotgun (WGS) entry which is preliminary data.</text>
</comment>
<dbReference type="AlphaFoldDB" id="A0A7C9R5H3"/>
<dbReference type="Proteomes" id="UP000481252">
    <property type="component" value="Unassembled WGS sequence"/>
</dbReference>
<evidence type="ECO:0000256" key="1">
    <source>
        <dbReference type="SAM" id="MobiDB-lite"/>
    </source>
</evidence>
<accession>A0A7C9R5H3</accession>